<dbReference type="CDD" id="cd22572">
    <property type="entry name" value="GCP5_NTD"/>
    <property type="match status" value="1"/>
</dbReference>
<dbReference type="AlphaFoldDB" id="A0A8C0ZR65"/>
<dbReference type="Ensembl" id="ENSCCNT00000016415.1">
    <property type="protein sequence ID" value="ENSCCNP00000012499.1"/>
    <property type="gene ID" value="ENSCCNG00000012966.1"/>
</dbReference>
<protein>
    <submittedName>
        <fullName evidence="1">Uncharacterized protein</fullName>
    </submittedName>
</protein>
<sequence length="180" mass="20645">MSRPGQCGSRLGILQERDVCELILRVTGLQDEADPNFQLALNFAWSNFRFHRFLDVNSHKIEKTIEGIYEKFVIHSDLSKAASWKRLTQEFLNASLPSVEEIKNTMVPYFDSWFQSLVCCPIAFGPVARQNIMEGEQVVEKTAYFIVARKQRVKGRGWSPNIPFRDTPRMTYCLPPGPTS</sequence>
<accession>A0A8C0ZR65</accession>
<proteinExistence type="predicted"/>
<reference evidence="1" key="1">
    <citation type="submission" date="2023-09" db="UniProtKB">
        <authorList>
            <consortium name="Ensembl"/>
        </authorList>
    </citation>
    <scope>IDENTIFICATION</scope>
</reference>
<dbReference type="InterPro" id="IPR059169">
    <property type="entry name" value="GCP5_N_ext"/>
</dbReference>
<name>A0A8C0ZR65_CASCN</name>
<gene>
    <name evidence="1" type="primary">LOC109680756</name>
</gene>
<evidence type="ECO:0000313" key="1">
    <source>
        <dbReference type="Ensembl" id="ENSCCNP00000012499.1"/>
    </source>
</evidence>
<organism evidence="1">
    <name type="scientific">Castor canadensis</name>
    <name type="common">American beaver</name>
    <dbReference type="NCBI Taxonomy" id="51338"/>
    <lineage>
        <taxon>Eukaryota</taxon>
        <taxon>Metazoa</taxon>
        <taxon>Chordata</taxon>
        <taxon>Craniata</taxon>
        <taxon>Vertebrata</taxon>
        <taxon>Euteleostomi</taxon>
        <taxon>Mammalia</taxon>
        <taxon>Eutheria</taxon>
        <taxon>Euarchontoglires</taxon>
        <taxon>Glires</taxon>
        <taxon>Rodentia</taxon>
        <taxon>Castorimorpha</taxon>
        <taxon>Castoridae</taxon>
        <taxon>Castor</taxon>
    </lineage>
</organism>